<evidence type="ECO:0000256" key="1">
    <source>
        <dbReference type="SAM" id="Coils"/>
    </source>
</evidence>
<evidence type="ECO:0000313" key="4">
    <source>
        <dbReference type="Proteomes" id="UP000075809"/>
    </source>
</evidence>
<reference evidence="3 4" key="1">
    <citation type="submission" date="2015-09" db="EMBL/GenBank/DDBJ databases">
        <title>Trachymyrmex zeteki WGS genome.</title>
        <authorList>
            <person name="Nygaard S."/>
            <person name="Hu H."/>
            <person name="Boomsma J."/>
            <person name="Zhang G."/>
        </authorList>
    </citation>
    <scope>NUCLEOTIDE SEQUENCE [LARGE SCALE GENOMIC DNA]</scope>
    <source>
        <strain evidence="3">Tzet28-1</strain>
        <tissue evidence="3">Whole body</tissue>
    </source>
</reference>
<dbReference type="STRING" id="64791.A0A151WWS1"/>
<organism evidence="3 4">
    <name type="scientific">Mycetomoellerius zeteki</name>
    <dbReference type="NCBI Taxonomy" id="64791"/>
    <lineage>
        <taxon>Eukaryota</taxon>
        <taxon>Metazoa</taxon>
        <taxon>Ecdysozoa</taxon>
        <taxon>Arthropoda</taxon>
        <taxon>Hexapoda</taxon>
        <taxon>Insecta</taxon>
        <taxon>Pterygota</taxon>
        <taxon>Neoptera</taxon>
        <taxon>Endopterygota</taxon>
        <taxon>Hymenoptera</taxon>
        <taxon>Apocrita</taxon>
        <taxon>Aculeata</taxon>
        <taxon>Formicoidea</taxon>
        <taxon>Formicidae</taxon>
        <taxon>Myrmicinae</taxon>
        <taxon>Mycetomoellerius</taxon>
    </lineage>
</organism>
<feature type="region of interest" description="Disordered" evidence="2">
    <location>
        <begin position="1"/>
        <end position="20"/>
    </location>
</feature>
<name>A0A151WWS1_9HYME</name>
<keyword evidence="4" id="KW-1185">Reference proteome</keyword>
<keyword evidence="1" id="KW-0175">Coiled coil</keyword>
<feature type="region of interest" description="Disordered" evidence="2">
    <location>
        <begin position="221"/>
        <end position="259"/>
    </location>
</feature>
<evidence type="ECO:0000313" key="3">
    <source>
        <dbReference type="EMBL" id="KYQ52389.1"/>
    </source>
</evidence>
<evidence type="ECO:0000256" key="2">
    <source>
        <dbReference type="SAM" id="MobiDB-lite"/>
    </source>
</evidence>
<feature type="compositionally biased region" description="Polar residues" evidence="2">
    <location>
        <begin position="231"/>
        <end position="246"/>
    </location>
</feature>
<sequence length="259" mass="30310">MDTRSKKPPSQNIESGAEAYDTKLKDLSSEEHELQLIENAIKDRERRIRQHEEVVEMKIEEVERMRRQLDIEREKFNKTMLISRLEERAYTVVEDEPCNTITDFIDLLTGAFGTAKILDQYRGELSIIYLDYISRMKDLRTAILDTARRDTGVLDARFVAEIDGLTARSFYESLPLDYSLQISPETRQHHTDVFAAAKIIAKRQELDKQRSEIRPQEMRHITPMGRPLAYSTPQRANKFSYRSNRPSYPRDPPGRPEYN</sequence>
<dbReference type="AlphaFoldDB" id="A0A151WWS1"/>
<protein>
    <submittedName>
        <fullName evidence="3">Uncharacterized protein</fullName>
    </submittedName>
</protein>
<dbReference type="EMBL" id="KQ982680">
    <property type="protein sequence ID" value="KYQ52389.1"/>
    <property type="molecule type" value="Genomic_DNA"/>
</dbReference>
<proteinExistence type="predicted"/>
<accession>A0A151WWS1</accession>
<feature type="coiled-coil region" evidence="1">
    <location>
        <begin position="27"/>
        <end position="79"/>
    </location>
</feature>
<gene>
    <name evidence="3" type="ORF">ALC60_08495</name>
</gene>
<dbReference type="Proteomes" id="UP000075809">
    <property type="component" value="Unassembled WGS sequence"/>
</dbReference>